<feature type="compositionally biased region" description="Basic and acidic residues" evidence="1">
    <location>
        <begin position="1424"/>
        <end position="1444"/>
    </location>
</feature>
<feature type="region of interest" description="Disordered" evidence="1">
    <location>
        <begin position="302"/>
        <end position="499"/>
    </location>
</feature>
<keyword evidence="3" id="KW-1185">Reference proteome</keyword>
<feature type="compositionally biased region" description="Pro residues" evidence="1">
    <location>
        <begin position="897"/>
        <end position="908"/>
    </location>
</feature>
<feature type="region of interest" description="Disordered" evidence="1">
    <location>
        <begin position="159"/>
        <end position="218"/>
    </location>
</feature>
<dbReference type="InterPro" id="IPR036397">
    <property type="entry name" value="RNaseH_sf"/>
</dbReference>
<feature type="region of interest" description="Disordered" evidence="1">
    <location>
        <begin position="859"/>
        <end position="913"/>
    </location>
</feature>
<reference evidence="2 3" key="1">
    <citation type="submission" date="2014-11" db="EMBL/GenBank/DDBJ databases">
        <authorList>
            <person name="Zhu J."/>
            <person name="Qi W."/>
            <person name="Song R."/>
        </authorList>
    </citation>
    <scope>NUCLEOTIDE SEQUENCE [LARGE SCALE GENOMIC DNA]</scope>
</reference>
<dbReference type="InParanoid" id="A0A0G4EDJ9"/>
<evidence type="ECO:0008006" key="4">
    <source>
        <dbReference type="Google" id="ProtNLM"/>
    </source>
</evidence>
<feature type="compositionally biased region" description="Basic and acidic residues" evidence="1">
    <location>
        <begin position="203"/>
        <end position="215"/>
    </location>
</feature>
<feature type="compositionally biased region" description="Pro residues" evidence="1">
    <location>
        <begin position="340"/>
        <end position="349"/>
    </location>
</feature>
<feature type="region of interest" description="Disordered" evidence="1">
    <location>
        <begin position="19"/>
        <end position="55"/>
    </location>
</feature>
<feature type="compositionally biased region" description="Basic residues" evidence="1">
    <location>
        <begin position="479"/>
        <end position="489"/>
    </location>
</feature>
<feature type="compositionally biased region" description="Polar residues" evidence="1">
    <location>
        <begin position="81"/>
        <end position="90"/>
    </location>
</feature>
<feature type="compositionally biased region" description="Low complexity" evidence="1">
    <location>
        <begin position="351"/>
        <end position="372"/>
    </location>
</feature>
<protein>
    <recommendedName>
        <fullName evidence="4">Integrase catalytic domain-containing protein</fullName>
    </recommendedName>
</protein>
<gene>
    <name evidence="2" type="ORF">Vbra_3698</name>
</gene>
<feature type="compositionally biased region" description="Basic and acidic residues" evidence="1">
    <location>
        <begin position="718"/>
        <end position="729"/>
    </location>
</feature>
<feature type="compositionally biased region" description="Basic and acidic residues" evidence="1">
    <location>
        <begin position="817"/>
        <end position="832"/>
    </location>
</feature>
<proteinExistence type="predicted"/>
<feature type="compositionally biased region" description="Basic and acidic residues" evidence="1">
    <location>
        <begin position="420"/>
        <end position="439"/>
    </location>
</feature>
<dbReference type="EMBL" id="CDMY01000164">
    <property type="protein sequence ID" value="CEL93437.1"/>
    <property type="molecule type" value="Genomic_DNA"/>
</dbReference>
<dbReference type="Gene3D" id="3.30.420.10">
    <property type="entry name" value="Ribonuclease H-like superfamily/Ribonuclease H"/>
    <property type="match status" value="1"/>
</dbReference>
<feature type="compositionally biased region" description="Low complexity" evidence="1">
    <location>
        <begin position="43"/>
        <end position="55"/>
    </location>
</feature>
<name>A0A0G4EDJ9_VITBC</name>
<accession>A0A0G4EDJ9</accession>
<dbReference type="VEuPathDB" id="CryptoDB:Vbra_3698"/>
<feature type="compositionally biased region" description="Polar residues" evidence="1">
    <location>
        <begin position="1453"/>
        <end position="1462"/>
    </location>
</feature>
<feature type="compositionally biased region" description="Gly residues" evidence="1">
    <location>
        <begin position="864"/>
        <end position="877"/>
    </location>
</feature>
<feature type="region of interest" description="Disordered" evidence="1">
    <location>
        <begin position="125"/>
        <end position="144"/>
    </location>
</feature>
<sequence length="1630" mass="175351">MLWRRTHTVHRRHLRLRLRQGDPGSLKSLPRGQSVRSSSGFGRASKAARSNARSWRASTTCSTTLIWTADPSNPQTFTLAQGQPRTQVQRVTAGGEQTGGSGGLRSHAHTYGAPGGMAGQPDTFVIPIDHQPPPPPTPPPDQQRASWWARMANIGGRAFASSQTPAHASANASAPPQHATTDDSGPFYSPETPATAPVYHPSVRADPETARRARESVTVGATHPGVDMALEDIERALAWHLERQVQVQGELERAYQDRGHEGQRRERLAQLHEMSRQIGQDVETSRHRRMERIQYLSDQALQAGQPGGDAHVGAGGQTDGDPLSGSGAIRRRPAAQHRPAPAPPPPPPSHGLAPLLPQPAPAGGRRAGTAQPLSGSAAASSVLPPVEGRAGGGQGQCAHGEGVDGEASRGQGTGSSHRRSASEHPDPHDGSRRQGRGVEVDNASHGVRGDDMGGSSVTYRGADFSTHRSPQRSTDGHPRPRSTSRRRHKTAEERKEEKMDSELKLPALLEYDNKVGGKWHRWKTQVEIFFTYYLEQEKVLTQGPCGSDSPAVQKARTQLFGHLHNRLDMTIWAAVKSMIGTEALLAKNGTAAWQALQQWMEPRTESYLEELHKKLNTLPRAATAELAAIQIRGLEAEILEAGGQLDLDPTRLHRYICTMPDNMLPAIQHIKTVRHQLKDVFEQQRQQLMACGIAVPDNHPVVPDLTLESLAQQVEKLEKEPNTSLDHLHIPGLTSKASSTPSGAYLANSNNNRSGGGQSDQHKGSSGGGGNKGGQKGKSRPSGSAPEGKMFAPVKQKGDGGGQQTQQGTGASASGGGKKENPPGHGNHENLKKPTPAEAGCYTYRDYLRKKGKDIPKTWAAKQCGGGKSSGGGGGGHAVRLAIMDEPAPPAASDDTPTPPHPPGPTPSTTPDESAYYTRTELTAGTDFSVKGKLGFDFEKDHLQLPDLDEDDKVILLLQDGSQYVVMDGGASTHIFKDKRFLIPGSERPTPGLTIKTAHEGHDLKILCRGEAIIIVIDKNGQHLPMKLAPMYVAPDCPATLISERQLHTRGGGVHKVAGEADQAYLYWHVIGIDGIRQTRVVPLDCVTGGYRLMVRPWTEDDDKRAEEMAAYVTVGDSMETSWDVLLAGGGRTHDDDVSSSDSSDGESDGDGADGLDRDVCEADGCEADAGRQLSEVIMTNKERENLRNAFELHKCAGHKGFDALLKLSRTLRGAKPVDKTEAADIFRHFHRETSIIQEINGPIRGISVDPGSELCEPNAPFGKAIKELGIEGPIVTPARRHEHHGKAERAIGVLGEIGRTVPVASGLDATHCGQYAWQYAVQTYNMTALVKHNGQTHTSEGWCFEGRDPHVHHLHPFGCSATVLIPKERQGHRLATFVGSSESGGGETSTRLGGAAGADGDTTQQQQQRQVQQPPSQPVQLKVAERPQRDRRPPARPSDEGYQWHRPAAPPRQSTPRSQQDGHPAAGVQMEEETVSGGVQPDGESRAAVDNAGVEAGESPAAEPVPQQGRLGGEGAEIVVRVGVEELSNTASKPLAQPSPIQPSDQTAVSPTPPPPAAPSQTGDAPHNRSDVYCAEGNEQPAEYRGKAFNKWMLPCHPMWPCTYKNLTAYQRPRVKELRRYLAAAGKPA</sequence>
<feature type="compositionally biased region" description="Low complexity" evidence="1">
    <location>
        <begin position="165"/>
        <end position="179"/>
    </location>
</feature>
<evidence type="ECO:0000313" key="2">
    <source>
        <dbReference type="EMBL" id="CEL93437.1"/>
    </source>
</evidence>
<feature type="compositionally biased region" description="Pro residues" evidence="1">
    <location>
        <begin position="130"/>
        <end position="141"/>
    </location>
</feature>
<feature type="region of interest" description="Disordered" evidence="1">
    <location>
        <begin position="1531"/>
        <end position="1577"/>
    </location>
</feature>
<feature type="compositionally biased region" description="Gly residues" evidence="1">
    <location>
        <begin position="765"/>
        <end position="776"/>
    </location>
</feature>
<feature type="region of interest" description="Disordered" evidence="1">
    <location>
        <begin position="718"/>
        <end position="837"/>
    </location>
</feature>
<evidence type="ECO:0000256" key="1">
    <source>
        <dbReference type="SAM" id="MobiDB-lite"/>
    </source>
</evidence>
<evidence type="ECO:0000313" key="3">
    <source>
        <dbReference type="Proteomes" id="UP000041254"/>
    </source>
</evidence>
<dbReference type="GO" id="GO:0003676">
    <property type="term" value="F:nucleic acid binding"/>
    <property type="evidence" value="ECO:0007669"/>
    <property type="project" value="InterPro"/>
</dbReference>
<organism evidence="2 3">
    <name type="scientific">Vitrella brassicaformis (strain CCMP3155)</name>
    <dbReference type="NCBI Taxonomy" id="1169540"/>
    <lineage>
        <taxon>Eukaryota</taxon>
        <taxon>Sar</taxon>
        <taxon>Alveolata</taxon>
        <taxon>Colpodellida</taxon>
        <taxon>Vitrellaceae</taxon>
        <taxon>Vitrella</taxon>
    </lineage>
</organism>
<feature type="compositionally biased region" description="Acidic residues" evidence="1">
    <location>
        <begin position="1144"/>
        <end position="1154"/>
    </location>
</feature>
<feature type="compositionally biased region" description="Low complexity" evidence="1">
    <location>
        <begin position="1399"/>
        <end position="1421"/>
    </location>
</feature>
<feature type="compositionally biased region" description="Basic and acidic residues" evidence="1">
    <location>
        <begin position="490"/>
        <end position="499"/>
    </location>
</feature>
<feature type="region of interest" description="Disordered" evidence="1">
    <location>
        <begin position="1378"/>
        <end position="1515"/>
    </location>
</feature>
<dbReference type="Proteomes" id="UP000041254">
    <property type="component" value="Unassembled WGS sequence"/>
</dbReference>
<feature type="region of interest" description="Disordered" evidence="1">
    <location>
        <begin position="81"/>
        <end position="110"/>
    </location>
</feature>
<feature type="region of interest" description="Disordered" evidence="1">
    <location>
        <begin position="1131"/>
        <end position="1158"/>
    </location>
</feature>